<keyword evidence="4" id="KW-1185">Reference proteome</keyword>
<dbReference type="InterPro" id="IPR029787">
    <property type="entry name" value="Nucleotide_cyclase"/>
</dbReference>
<dbReference type="Pfam" id="PF00990">
    <property type="entry name" value="GGDEF"/>
    <property type="match status" value="1"/>
</dbReference>
<dbReference type="InterPro" id="IPR000160">
    <property type="entry name" value="GGDEF_dom"/>
</dbReference>
<keyword evidence="1" id="KW-0812">Transmembrane</keyword>
<feature type="transmembrane region" description="Helical" evidence="1">
    <location>
        <begin position="68"/>
        <end position="86"/>
    </location>
</feature>
<dbReference type="InterPro" id="IPR043128">
    <property type="entry name" value="Rev_trsase/Diguanyl_cyclase"/>
</dbReference>
<dbReference type="Gene3D" id="3.30.70.270">
    <property type="match status" value="1"/>
</dbReference>
<dbReference type="CDD" id="cd01949">
    <property type="entry name" value="GGDEF"/>
    <property type="match status" value="1"/>
</dbReference>
<dbReference type="SMART" id="SM00267">
    <property type="entry name" value="GGDEF"/>
    <property type="match status" value="1"/>
</dbReference>
<feature type="transmembrane region" description="Helical" evidence="1">
    <location>
        <begin position="295"/>
        <end position="311"/>
    </location>
</feature>
<feature type="transmembrane region" description="Helical" evidence="1">
    <location>
        <begin position="264"/>
        <end position="283"/>
    </location>
</feature>
<feature type="transmembrane region" description="Helical" evidence="1">
    <location>
        <begin position="34"/>
        <end position="56"/>
    </location>
</feature>
<protein>
    <submittedName>
        <fullName evidence="3">GGDEF domain-containing protein</fullName>
    </submittedName>
</protein>
<feature type="transmembrane region" description="Helical" evidence="1">
    <location>
        <begin position="9"/>
        <end position="28"/>
    </location>
</feature>
<feature type="transmembrane region" description="Helical" evidence="1">
    <location>
        <begin position="169"/>
        <end position="187"/>
    </location>
</feature>
<evidence type="ECO:0000313" key="3">
    <source>
        <dbReference type="EMBL" id="NJC72615.1"/>
    </source>
</evidence>
<feature type="transmembrane region" description="Helical" evidence="1">
    <location>
        <begin position="137"/>
        <end position="157"/>
    </location>
</feature>
<keyword evidence="1" id="KW-0472">Membrane</keyword>
<name>A0ABX0Y2N0_9ACTN</name>
<feature type="domain" description="GGDEF" evidence="2">
    <location>
        <begin position="362"/>
        <end position="495"/>
    </location>
</feature>
<dbReference type="PANTHER" id="PTHR46663">
    <property type="entry name" value="DIGUANYLATE CYCLASE DGCT-RELATED"/>
    <property type="match status" value="1"/>
</dbReference>
<keyword evidence="1" id="KW-1133">Transmembrane helix</keyword>
<dbReference type="InterPro" id="IPR052163">
    <property type="entry name" value="DGC-Regulatory_Protein"/>
</dbReference>
<dbReference type="Proteomes" id="UP000722989">
    <property type="component" value="Unassembled WGS sequence"/>
</dbReference>
<evidence type="ECO:0000259" key="2">
    <source>
        <dbReference type="PROSITE" id="PS50887"/>
    </source>
</evidence>
<organism evidence="3 4">
    <name type="scientific">Planosporangium thailandense</name>
    <dbReference type="NCBI Taxonomy" id="765197"/>
    <lineage>
        <taxon>Bacteria</taxon>
        <taxon>Bacillati</taxon>
        <taxon>Actinomycetota</taxon>
        <taxon>Actinomycetes</taxon>
        <taxon>Micromonosporales</taxon>
        <taxon>Micromonosporaceae</taxon>
        <taxon>Planosporangium</taxon>
    </lineage>
</organism>
<dbReference type="PANTHER" id="PTHR46663:SF2">
    <property type="entry name" value="GGDEF DOMAIN-CONTAINING PROTEIN"/>
    <property type="match status" value="1"/>
</dbReference>
<dbReference type="EMBL" id="JAATVY010000020">
    <property type="protein sequence ID" value="NJC72615.1"/>
    <property type="molecule type" value="Genomic_DNA"/>
</dbReference>
<feature type="transmembrane region" description="Helical" evidence="1">
    <location>
        <begin position="106"/>
        <end position="125"/>
    </location>
</feature>
<reference evidence="3 4" key="1">
    <citation type="submission" date="2020-03" db="EMBL/GenBank/DDBJ databases">
        <title>WGS of the type strain of Planosporangium spp.</title>
        <authorList>
            <person name="Thawai C."/>
        </authorList>
    </citation>
    <scope>NUCLEOTIDE SEQUENCE [LARGE SCALE GENOMIC DNA]</scope>
    <source>
        <strain evidence="3 4">TBRC 5610</strain>
    </source>
</reference>
<comment type="caution">
    <text evidence="3">The sequence shown here is derived from an EMBL/GenBank/DDBJ whole genome shotgun (WGS) entry which is preliminary data.</text>
</comment>
<dbReference type="PROSITE" id="PS50887">
    <property type="entry name" value="GGDEF"/>
    <property type="match status" value="1"/>
</dbReference>
<accession>A0ABX0Y2N0</accession>
<dbReference type="SUPFAM" id="SSF55073">
    <property type="entry name" value="Nucleotide cyclase"/>
    <property type="match status" value="1"/>
</dbReference>
<dbReference type="RefSeq" id="WP_167927525.1">
    <property type="nucleotide sequence ID" value="NZ_JAATVY010000020.1"/>
</dbReference>
<evidence type="ECO:0000256" key="1">
    <source>
        <dbReference type="SAM" id="Phobius"/>
    </source>
</evidence>
<gene>
    <name evidence="3" type="ORF">HC031_23265</name>
</gene>
<dbReference type="NCBIfam" id="TIGR00254">
    <property type="entry name" value="GGDEF"/>
    <property type="match status" value="1"/>
</dbReference>
<proteinExistence type="predicted"/>
<sequence length="507" mass="54014">MTHGWGRTVSALVAAAVAVAAYLAIQLTRPGSPALMTVLTRGLAVAPALVSGVLWLRAARWASGRARLALRLASGAMLGWAAGEVIRIGDYLLHGPRPGAPLSATLLFLATTLLVPVAVLLLFGARNFTSLRTVLDALLIAASTLYVAWSVALHTVYRARGGGVGALTSLGYSLADIAFIAIVLILVRDAAPILRTPAALVATGLILKCASDFASSYFSVRATASQGALTDIGWLVAFVAIALATPRRPEIAGLAEGPDGQSAWLFLPYAPFLLALVTAGVLFVAKHGHVDPTQYLISVVLVVLILLRQLITQHDNRALTRRLKTAAEDLRYRAYHDPLTGMANRDKFMESVERRLAAPTGPQIAVLYIDLDGFKPINDTFGHAAGDRALAAVAERLTRATRTGDLVARLGGDEFAVLLPDLHYMPDAHSVAQRIQSALDTDLDITDGPVRVGASIGVAYGRPGRIGLGELLRNADVAMYTAKLQGRRRTVTFDPRLLTRRRLDQAS</sequence>
<evidence type="ECO:0000313" key="4">
    <source>
        <dbReference type="Proteomes" id="UP000722989"/>
    </source>
</evidence>